<name>Q1N5R9_9GAMM</name>
<keyword evidence="9" id="KW-1185">Reference proteome</keyword>
<protein>
    <recommendedName>
        <fullName evidence="7">DUF1232 domain-containing protein</fullName>
    </recommendedName>
</protein>
<dbReference type="EMBL" id="AAQH01000001">
    <property type="protein sequence ID" value="EAT13873.1"/>
    <property type="molecule type" value="Genomic_DNA"/>
</dbReference>
<keyword evidence="2 6" id="KW-0812">Transmembrane</keyword>
<evidence type="ECO:0000256" key="5">
    <source>
        <dbReference type="SAM" id="MobiDB-lite"/>
    </source>
</evidence>
<dbReference type="Pfam" id="PF06803">
    <property type="entry name" value="DUF1232"/>
    <property type="match status" value="1"/>
</dbReference>
<dbReference type="Proteomes" id="UP000004263">
    <property type="component" value="Unassembled WGS sequence"/>
</dbReference>
<dbReference type="STRING" id="207949.RED65_10784"/>
<dbReference type="GO" id="GO:0012505">
    <property type="term" value="C:endomembrane system"/>
    <property type="evidence" value="ECO:0007669"/>
    <property type="project" value="UniProtKB-SubCell"/>
</dbReference>
<evidence type="ECO:0000313" key="9">
    <source>
        <dbReference type="Proteomes" id="UP000004263"/>
    </source>
</evidence>
<organism evidence="8 9">
    <name type="scientific">Bermanella marisrubri</name>
    <dbReference type="NCBI Taxonomy" id="207949"/>
    <lineage>
        <taxon>Bacteria</taxon>
        <taxon>Pseudomonadati</taxon>
        <taxon>Pseudomonadota</taxon>
        <taxon>Gammaproteobacteria</taxon>
        <taxon>Oceanospirillales</taxon>
        <taxon>Oceanospirillaceae</taxon>
        <taxon>Bermanella</taxon>
    </lineage>
</organism>
<feature type="transmembrane region" description="Helical" evidence="6">
    <location>
        <begin position="70"/>
        <end position="89"/>
    </location>
</feature>
<keyword evidence="3 6" id="KW-1133">Transmembrane helix</keyword>
<evidence type="ECO:0000256" key="4">
    <source>
        <dbReference type="ARBA" id="ARBA00023136"/>
    </source>
</evidence>
<evidence type="ECO:0000313" key="8">
    <source>
        <dbReference type="EMBL" id="EAT13873.1"/>
    </source>
</evidence>
<dbReference type="HOGENOM" id="CLU_110199_1_0_6"/>
<comment type="subcellular location">
    <subcellularLocation>
        <location evidence="1">Endomembrane system</location>
        <topology evidence="1">Multi-pass membrane protein</topology>
    </subcellularLocation>
</comment>
<accession>Q1N5R9</accession>
<dbReference type="OrthoDB" id="9804184at2"/>
<feature type="domain" description="DUF1232" evidence="7">
    <location>
        <begin position="75"/>
        <end position="109"/>
    </location>
</feature>
<feature type="region of interest" description="Disordered" evidence="5">
    <location>
        <begin position="1"/>
        <end position="24"/>
    </location>
</feature>
<proteinExistence type="predicted"/>
<reference evidence="8 9" key="1">
    <citation type="submission" date="2006-03" db="EMBL/GenBank/DDBJ databases">
        <authorList>
            <person name="Pinhassi J."/>
            <person name="Pedros-Alio C."/>
            <person name="Ferriera S."/>
            <person name="Johnson J."/>
            <person name="Kravitz S."/>
            <person name="Halpern A."/>
            <person name="Remington K."/>
            <person name="Beeson K."/>
            <person name="Tran B."/>
            <person name="Rogers Y.-H."/>
            <person name="Friedman R."/>
            <person name="Venter J.C."/>
        </authorList>
    </citation>
    <scope>NUCLEOTIDE SEQUENCE [LARGE SCALE GENOMIC DNA]</scope>
    <source>
        <strain evidence="8 9">RED65</strain>
    </source>
</reference>
<dbReference type="RefSeq" id="WP_007017294.1">
    <property type="nucleotide sequence ID" value="NZ_CH724113.1"/>
</dbReference>
<dbReference type="InterPro" id="IPR010652">
    <property type="entry name" value="DUF1232"/>
</dbReference>
<evidence type="ECO:0000256" key="3">
    <source>
        <dbReference type="ARBA" id="ARBA00022989"/>
    </source>
</evidence>
<dbReference type="AlphaFoldDB" id="Q1N5R9"/>
<comment type="caution">
    <text evidence="8">The sequence shown here is derived from an EMBL/GenBank/DDBJ whole genome shotgun (WGS) entry which is preliminary data.</text>
</comment>
<evidence type="ECO:0000256" key="2">
    <source>
        <dbReference type="ARBA" id="ARBA00022692"/>
    </source>
</evidence>
<keyword evidence="4 6" id="KW-0472">Membrane</keyword>
<sequence>MSEHSKNKAEEELKRQSAGVSKKDLEKVIHEQDAIEDKFKTSGPLGRYIEDAKLLFSLIKDYANGSYRAIPWYSIAAIVAALLYVLNPFDILPDLLPLLGLMDDAFVIAKCLSMVESDLHAYKAWKLQNQSEM</sequence>
<gene>
    <name evidence="8" type="ORF">RED65_10784</name>
</gene>
<evidence type="ECO:0000256" key="1">
    <source>
        <dbReference type="ARBA" id="ARBA00004127"/>
    </source>
</evidence>
<evidence type="ECO:0000259" key="7">
    <source>
        <dbReference type="Pfam" id="PF06803"/>
    </source>
</evidence>
<evidence type="ECO:0000256" key="6">
    <source>
        <dbReference type="SAM" id="Phobius"/>
    </source>
</evidence>